<organism evidence="2 3">
    <name type="scientific">Mycena metata</name>
    <dbReference type="NCBI Taxonomy" id="1033252"/>
    <lineage>
        <taxon>Eukaryota</taxon>
        <taxon>Fungi</taxon>
        <taxon>Dikarya</taxon>
        <taxon>Basidiomycota</taxon>
        <taxon>Agaricomycotina</taxon>
        <taxon>Agaricomycetes</taxon>
        <taxon>Agaricomycetidae</taxon>
        <taxon>Agaricales</taxon>
        <taxon>Marasmiineae</taxon>
        <taxon>Mycenaceae</taxon>
        <taxon>Mycena</taxon>
    </lineage>
</organism>
<accession>A0AAD7MYY7</accession>
<gene>
    <name evidence="2" type="ORF">B0H16DRAFT_1465427</name>
</gene>
<name>A0AAD7MYY7_9AGAR</name>
<dbReference type="AlphaFoldDB" id="A0AAD7MYY7"/>
<dbReference type="Proteomes" id="UP001215598">
    <property type="component" value="Unassembled WGS sequence"/>
</dbReference>
<keyword evidence="3" id="KW-1185">Reference proteome</keyword>
<feature type="compositionally biased region" description="Basic and acidic residues" evidence="1">
    <location>
        <begin position="54"/>
        <end position="64"/>
    </location>
</feature>
<evidence type="ECO:0000256" key="1">
    <source>
        <dbReference type="SAM" id="MobiDB-lite"/>
    </source>
</evidence>
<evidence type="ECO:0000313" key="3">
    <source>
        <dbReference type="Proteomes" id="UP001215598"/>
    </source>
</evidence>
<comment type="caution">
    <text evidence="2">The sequence shown here is derived from an EMBL/GenBank/DDBJ whole genome shotgun (WGS) entry which is preliminary data.</text>
</comment>
<evidence type="ECO:0000313" key="2">
    <source>
        <dbReference type="EMBL" id="KAJ7739170.1"/>
    </source>
</evidence>
<sequence>MTNEHLSVLLHSTGANMNLEGSQINLVPIIEEMEFLSGMTASEAARKAGSIRKSATDNAKKTRESAPAAAKVNLNAQRRVRDQESRPSPRQARHPRNWRSVTARLVNVSQPLSQHRAAYNGNSLFCHKKASPLGSKQGKNNENLPVSRPKMALFPQEKGVFVFGVDLGVKNDPTGLPLATAEAVGIRRETGNEPWEFRFNPAEAKSSRHHLPYGRRAYCGSVDSRGVAVAVRDGGRHCCVHCRVNYWLPGGVVLEEQAAAVCLRLWIRVRAAGLNLFDSEKEGVKKFDH</sequence>
<protein>
    <submittedName>
        <fullName evidence="2">Uncharacterized protein</fullName>
    </submittedName>
</protein>
<feature type="region of interest" description="Disordered" evidence="1">
    <location>
        <begin position="47"/>
        <end position="97"/>
    </location>
</feature>
<reference evidence="2" key="1">
    <citation type="submission" date="2023-03" db="EMBL/GenBank/DDBJ databases">
        <title>Massive genome expansion in bonnet fungi (Mycena s.s.) driven by repeated elements and novel gene families across ecological guilds.</title>
        <authorList>
            <consortium name="Lawrence Berkeley National Laboratory"/>
            <person name="Harder C.B."/>
            <person name="Miyauchi S."/>
            <person name="Viragh M."/>
            <person name="Kuo A."/>
            <person name="Thoen E."/>
            <person name="Andreopoulos B."/>
            <person name="Lu D."/>
            <person name="Skrede I."/>
            <person name="Drula E."/>
            <person name="Henrissat B."/>
            <person name="Morin E."/>
            <person name="Kohler A."/>
            <person name="Barry K."/>
            <person name="LaButti K."/>
            <person name="Morin E."/>
            <person name="Salamov A."/>
            <person name="Lipzen A."/>
            <person name="Mereny Z."/>
            <person name="Hegedus B."/>
            <person name="Baldrian P."/>
            <person name="Stursova M."/>
            <person name="Weitz H."/>
            <person name="Taylor A."/>
            <person name="Grigoriev I.V."/>
            <person name="Nagy L.G."/>
            <person name="Martin F."/>
            <person name="Kauserud H."/>
        </authorList>
    </citation>
    <scope>NUCLEOTIDE SEQUENCE</scope>
    <source>
        <strain evidence="2">CBHHK182m</strain>
    </source>
</reference>
<proteinExistence type="predicted"/>
<dbReference type="EMBL" id="JARKIB010000108">
    <property type="protein sequence ID" value="KAJ7739170.1"/>
    <property type="molecule type" value="Genomic_DNA"/>
</dbReference>